<gene>
    <name evidence="1" type="ORF">LACBIDRAFT_303356</name>
</gene>
<protein>
    <submittedName>
        <fullName evidence="1">Predicted protein</fullName>
    </submittedName>
</protein>
<dbReference type="AlphaFoldDB" id="B0DJD5"/>
<reference evidence="1 2" key="1">
    <citation type="journal article" date="2008" name="Nature">
        <title>The genome of Laccaria bicolor provides insights into mycorrhizal symbiosis.</title>
        <authorList>
            <person name="Martin F."/>
            <person name="Aerts A."/>
            <person name="Ahren D."/>
            <person name="Brun A."/>
            <person name="Danchin E.G.J."/>
            <person name="Duchaussoy F."/>
            <person name="Gibon J."/>
            <person name="Kohler A."/>
            <person name="Lindquist E."/>
            <person name="Pereda V."/>
            <person name="Salamov A."/>
            <person name="Shapiro H.J."/>
            <person name="Wuyts J."/>
            <person name="Blaudez D."/>
            <person name="Buee M."/>
            <person name="Brokstein P."/>
            <person name="Canbaeck B."/>
            <person name="Cohen D."/>
            <person name="Courty P.E."/>
            <person name="Coutinho P.M."/>
            <person name="Delaruelle C."/>
            <person name="Detter J.C."/>
            <person name="Deveau A."/>
            <person name="DiFazio S."/>
            <person name="Duplessis S."/>
            <person name="Fraissinet-Tachet L."/>
            <person name="Lucic E."/>
            <person name="Frey-Klett P."/>
            <person name="Fourrey C."/>
            <person name="Feussner I."/>
            <person name="Gay G."/>
            <person name="Grimwood J."/>
            <person name="Hoegger P.J."/>
            <person name="Jain P."/>
            <person name="Kilaru S."/>
            <person name="Labbe J."/>
            <person name="Lin Y.C."/>
            <person name="Legue V."/>
            <person name="Le Tacon F."/>
            <person name="Marmeisse R."/>
            <person name="Melayah D."/>
            <person name="Montanini B."/>
            <person name="Muratet M."/>
            <person name="Nehls U."/>
            <person name="Niculita-Hirzel H."/>
            <person name="Oudot-Le Secq M.P."/>
            <person name="Peter M."/>
            <person name="Quesneville H."/>
            <person name="Rajashekar B."/>
            <person name="Reich M."/>
            <person name="Rouhier N."/>
            <person name="Schmutz J."/>
            <person name="Yin T."/>
            <person name="Chalot M."/>
            <person name="Henrissat B."/>
            <person name="Kuees U."/>
            <person name="Lucas S."/>
            <person name="Van de Peer Y."/>
            <person name="Podila G.K."/>
            <person name="Polle A."/>
            <person name="Pukkila P.J."/>
            <person name="Richardson P.M."/>
            <person name="Rouze P."/>
            <person name="Sanders I.R."/>
            <person name="Stajich J.E."/>
            <person name="Tunlid A."/>
            <person name="Tuskan G."/>
            <person name="Grigoriev I.V."/>
        </authorList>
    </citation>
    <scope>NUCLEOTIDE SEQUENCE [LARGE SCALE GENOMIC DNA]</scope>
    <source>
        <strain evidence="2">S238N-H82 / ATCC MYA-4686</strain>
    </source>
</reference>
<proteinExistence type="predicted"/>
<name>B0DJD5_LACBS</name>
<dbReference type="KEGG" id="lbc:LACBIDRAFT_303356"/>
<evidence type="ECO:0000313" key="2">
    <source>
        <dbReference type="Proteomes" id="UP000001194"/>
    </source>
</evidence>
<evidence type="ECO:0000313" key="1">
    <source>
        <dbReference type="EMBL" id="EDR05502.1"/>
    </source>
</evidence>
<dbReference type="HOGENOM" id="CLU_2197418_0_0_1"/>
<organism evidence="2">
    <name type="scientific">Laccaria bicolor (strain S238N-H82 / ATCC MYA-4686)</name>
    <name type="common">Bicoloured deceiver</name>
    <name type="synonym">Laccaria laccata var. bicolor</name>
    <dbReference type="NCBI Taxonomy" id="486041"/>
    <lineage>
        <taxon>Eukaryota</taxon>
        <taxon>Fungi</taxon>
        <taxon>Dikarya</taxon>
        <taxon>Basidiomycota</taxon>
        <taxon>Agaricomycotina</taxon>
        <taxon>Agaricomycetes</taxon>
        <taxon>Agaricomycetidae</taxon>
        <taxon>Agaricales</taxon>
        <taxon>Agaricineae</taxon>
        <taxon>Hydnangiaceae</taxon>
        <taxon>Laccaria</taxon>
    </lineage>
</organism>
<dbReference type="GeneID" id="6079615"/>
<sequence>MELGDAWYSLTQPLSRFRSSKASRRLCLKDGAHTALGKSNIRSMFCLVVNYVILLPNPRTSPGAQVSSCFSTLMDARTLQRIFLLSPHLRGWWCRVSYRTKAAGGVIP</sequence>
<dbReference type="Proteomes" id="UP000001194">
    <property type="component" value="Unassembled WGS sequence"/>
</dbReference>
<dbReference type="RefSeq" id="XP_001884060.1">
    <property type="nucleotide sequence ID" value="XM_001884025.1"/>
</dbReference>
<accession>B0DJD5</accession>
<keyword evidence="2" id="KW-1185">Reference proteome</keyword>
<dbReference type="EMBL" id="DS547113">
    <property type="protein sequence ID" value="EDR05502.1"/>
    <property type="molecule type" value="Genomic_DNA"/>
</dbReference>
<dbReference type="InParanoid" id="B0DJD5"/>